<feature type="non-terminal residue" evidence="1">
    <location>
        <position position="112"/>
    </location>
</feature>
<keyword evidence="2" id="KW-1185">Reference proteome</keyword>
<name>A0A4S8MMT3_DENBC</name>
<gene>
    <name evidence="1" type="ORF">K435DRAFT_577724</name>
</gene>
<protein>
    <submittedName>
        <fullName evidence="1">Uncharacterized protein</fullName>
    </submittedName>
</protein>
<evidence type="ECO:0000313" key="2">
    <source>
        <dbReference type="Proteomes" id="UP000297245"/>
    </source>
</evidence>
<feature type="non-terminal residue" evidence="1">
    <location>
        <position position="1"/>
    </location>
</feature>
<evidence type="ECO:0000313" key="1">
    <source>
        <dbReference type="EMBL" id="THV04240.1"/>
    </source>
</evidence>
<dbReference type="AlphaFoldDB" id="A0A4S8MMT3"/>
<reference evidence="1 2" key="1">
    <citation type="journal article" date="2019" name="Nat. Ecol. Evol.">
        <title>Megaphylogeny resolves global patterns of mushroom evolution.</title>
        <authorList>
            <person name="Varga T."/>
            <person name="Krizsan K."/>
            <person name="Foldi C."/>
            <person name="Dima B."/>
            <person name="Sanchez-Garcia M."/>
            <person name="Sanchez-Ramirez S."/>
            <person name="Szollosi G.J."/>
            <person name="Szarkandi J.G."/>
            <person name="Papp V."/>
            <person name="Albert L."/>
            <person name="Andreopoulos W."/>
            <person name="Angelini C."/>
            <person name="Antonin V."/>
            <person name="Barry K.W."/>
            <person name="Bougher N.L."/>
            <person name="Buchanan P."/>
            <person name="Buyck B."/>
            <person name="Bense V."/>
            <person name="Catcheside P."/>
            <person name="Chovatia M."/>
            <person name="Cooper J."/>
            <person name="Damon W."/>
            <person name="Desjardin D."/>
            <person name="Finy P."/>
            <person name="Geml J."/>
            <person name="Haridas S."/>
            <person name="Hughes K."/>
            <person name="Justo A."/>
            <person name="Karasinski D."/>
            <person name="Kautmanova I."/>
            <person name="Kiss B."/>
            <person name="Kocsube S."/>
            <person name="Kotiranta H."/>
            <person name="LaButti K.M."/>
            <person name="Lechner B.E."/>
            <person name="Liimatainen K."/>
            <person name="Lipzen A."/>
            <person name="Lukacs Z."/>
            <person name="Mihaltcheva S."/>
            <person name="Morgado L.N."/>
            <person name="Niskanen T."/>
            <person name="Noordeloos M.E."/>
            <person name="Ohm R.A."/>
            <person name="Ortiz-Santana B."/>
            <person name="Ovrebo C."/>
            <person name="Racz N."/>
            <person name="Riley R."/>
            <person name="Savchenko A."/>
            <person name="Shiryaev A."/>
            <person name="Soop K."/>
            <person name="Spirin V."/>
            <person name="Szebenyi C."/>
            <person name="Tomsovsky M."/>
            <person name="Tulloss R.E."/>
            <person name="Uehling J."/>
            <person name="Grigoriev I.V."/>
            <person name="Vagvolgyi C."/>
            <person name="Papp T."/>
            <person name="Martin F.M."/>
            <person name="Miettinen O."/>
            <person name="Hibbett D.S."/>
            <person name="Nagy L.G."/>
        </authorList>
    </citation>
    <scope>NUCLEOTIDE SEQUENCE [LARGE SCALE GENOMIC DNA]</scope>
    <source>
        <strain evidence="1 2">CBS 962.96</strain>
    </source>
</reference>
<sequence>LQRQYLELYARIEWLDKYLPRIQAQEKTHPVNLDLMGAFAYSPDDLQRLFYAGIPVWFLREVTHLPSLRVDKLVRPIAETANQMLPMRHSDRNVDLADAVPPHRLVWTGGWT</sequence>
<dbReference type="OrthoDB" id="2634326at2759"/>
<dbReference type="Proteomes" id="UP000297245">
    <property type="component" value="Unassembled WGS sequence"/>
</dbReference>
<accession>A0A4S8MMT3</accession>
<proteinExistence type="predicted"/>
<organism evidence="1 2">
    <name type="scientific">Dendrothele bispora (strain CBS 962.96)</name>
    <dbReference type="NCBI Taxonomy" id="1314807"/>
    <lineage>
        <taxon>Eukaryota</taxon>
        <taxon>Fungi</taxon>
        <taxon>Dikarya</taxon>
        <taxon>Basidiomycota</taxon>
        <taxon>Agaricomycotina</taxon>
        <taxon>Agaricomycetes</taxon>
        <taxon>Agaricomycetidae</taxon>
        <taxon>Agaricales</taxon>
        <taxon>Agaricales incertae sedis</taxon>
        <taxon>Dendrothele</taxon>
    </lineage>
</organism>
<dbReference type="EMBL" id="ML179058">
    <property type="protein sequence ID" value="THV04240.1"/>
    <property type="molecule type" value="Genomic_DNA"/>
</dbReference>